<protein>
    <recommendedName>
        <fullName evidence="6">HTH merR-type domain-containing protein</fullName>
    </recommendedName>
</protein>
<dbReference type="InterPro" id="IPR009061">
    <property type="entry name" value="DNA-bd_dom_put_sf"/>
</dbReference>
<dbReference type="PRINTS" id="PR00040">
    <property type="entry name" value="HTHMERR"/>
</dbReference>
<evidence type="ECO:0000256" key="1">
    <source>
        <dbReference type="ARBA" id="ARBA00022491"/>
    </source>
</evidence>
<dbReference type="RefSeq" id="WP_106447884.1">
    <property type="nucleotide sequence ID" value="NZ_CP027669.1"/>
</dbReference>
<dbReference type="EMBL" id="CP027669">
    <property type="protein sequence ID" value="AVO42909.1"/>
    <property type="molecule type" value="Genomic_DNA"/>
</dbReference>
<evidence type="ECO:0000256" key="3">
    <source>
        <dbReference type="ARBA" id="ARBA00023125"/>
    </source>
</evidence>
<keyword evidence="2" id="KW-0805">Transcription regulation</keyword>
<accession>A0A2S0N439</accession>
<reference evidence="7 8" key="1">
    <citation type="submission" date="2018-03" db="EMBL/GenBank/DDBJ databases">
        <title>Genome sequencing of Simplicispira sp.</title>
        <authorList>
            <person name="Kim S.-J."/>
            <person name="Heo J."/>
            <person name="Kwon S.-W."/>
        </authorList>
    </citation>
    <scope>NUCLEOTIDE SEQUENCE [LARGE SCALE GENOMIC DNA]</scope>
    <source>
        <strain evidence="7 8">SC1-8</strain>
    </source>
</reference>
<organism evidence="7 8">
    <name type="scientific">Simplicispira suum</name>
    <dbReference type="NCBI Taxonomy" id="2109915"/>
    <lineage>
        <taxon>Bacteria</taxon>
        <taxon>Pseudomonadati</taxon>
        <taxon>Pseudomonadota</taxon>
        <taxon>Betaproteobacteria</taxon>
        <taxon>Burkholderiales</taxon>
        <taxon>Comamonadaceae</taxon>
        <taxon>Simplicispira</taxon>
    </lineage>
</organism>
<feature type="coiled-coil region" evidence="5">
    <location>
        <begin position="81"/>
        <end position="108"/>
    </location>
</feature>
<dbReference type="InterPro" id="IPR000551">
    <property type="entry name" value="MerR-type_HTH_dom"/>
</dbReference>
<dbReference type="PANTHER" id="PTHR30204">
    <property type="entry name" value="REDOX-CYCLING DRUG-SENSING TRANSCRIPTIONAL ACTIVATOR SOXR"/>
    <property type="match status" value="1"/>
</dbReference>
<evidence type="ECO:0000259" key="6">
    <source>
        <dbReference type="PROSITE" id="PS50937"/>
    </source>
</evidence>
<dbReference type="PANTHER" id="PTHR30204:SF69">
    <property type="entry name" value="MERR-FAMILY TRANSCRIPTIONAL REGULATOR"/>
    <property type="match status" value="1"/>
</dbReference>
<dbReference type="Proteomes" id="UP000239326">
    <property type="component" value="Chromosome"/>
</dbReference>
<keyword evidence="1" id="KW-0678">Repressor</keyword>
<keyword evidence="3" id="KW-0238">DNA-binding</keyword>
<dbReference type="GO" id="GO:0003700">
    <property type="term" value="F:DNA-binding transcription factor activity"/>
    <property type="evidence" value="ECO:0007669"/>
    <property type="project" value="InterPro"/>
</dbReference>
<name>A0A2S0N439_9BURK</name>
<dbReference type="Pfam" id="PF13411">
    <property type="entry name" value="MerR_1"/>
    <property type="match status" value="1"/>
</dbReference>
<sequence length="115" mass="13183">MQIKFLEARSGLPRDTLRFYERSGLITPPRRLANGYRDYDEHTLAELKFIAAAREVGFTLAEIKTAIPQLKAPPEQCRALLDGLKERRQAVVAQLAQHRKQLRRLDQLIQRFGGA</sequence>
<dbReference type="Gene3D" id="1.10.1660.10">
    <property type="match status" value="1"/>
</dbReference>
<feature type="domain" description="HTH merR-type" evidence="6">
    <location>
        <begin position="1"/>
        <end position="69"/>
    </location>
</feature>
<dbReference type="AlphaFoldDB" id="A0A2S0N439"/>
<evidence type="ECO:0000313" key="8">
    <source>
        <dbReference type="Proteomes" id="UP000239326"/>
    </source>
</evidence>
<evidence type="ECO:0000313" key="7">
    <source>
        <dbReference type="EMBL" id="AVO42909.1"/>
    </source>
</evidence>
<evidence type="ECO:0000256" key="5">
    <source>
        <dbReference type="SAM" id="Coils"/>
    </source>
</evidence>
<dbReference type="InterPro" id="IPR047057">
    <property type="entry name" value="MerR_fam"/>
</dbReference>
<keyword evidence="5" id="KW-0175">Coiled coil</keyword>
<proteinExistence type="predicted"/>
<keyword evidence="4" id="KW-0804">Transcription</keyword>
<evidence type="ECO:0000256" key="2">
    <source>
        <dbReference type="ARBA" id="ARBA00023015"/>
    </source>
</evidence>
<dbReference type="SMART" id="SM00422">
    <property type="entry name" value="HTH_MERR"/>
    <property type="match status" value="1"/>
</dbReference>
<dbReference type="SUPFAM" id="SSF46955">
    <property type="entry name" value="Putative DNA-binding domain"/>
    <property type="match status" value="1"/>
</dbReference>
<dbReference type="KEGG" id="simp:C6571_17830"/>
<keyword evidence="8" id="KW-1185">Reference proteome</keyword>
<gene>
    <name evidence="7" type="ORF">C6571_17830</name>
</gene>
<dbReference type="OrthoDB" id="9808480at2"/>
<dbReference type="GO" id="GO:0003677">
    <property type="term" value="F:DNA binding"/>
    <property type="evidence" value="ECO:0007669"/>
    <property type="project" value="UniProtKB-KW"/>
</dbReference>
<evidence type="ECO:0000256" key="4">
    <source>
        <dbReference type="ARBA" id="ARBA00023163"/>
    </source>
</evidence>
<dbReference type="PROSITE" id="PS50937">
    <property type="entry name" value="HTH_MERR_2"/>
    <property type="match status" value="1"/>
</dbReference>